<feature type="domain" description="Sdz-33 F-box" evidence="1">
    <location>
        <begin position="136"/>
        <end position="188"/>
    </location>
</feature>
<reference evidence="3" key="1">
    <citation type="submission" date="2011-07" db="EMBL/GenBank/DDBJ databases">
        <authorList>
            <consortium name="Caenorhabditis brenneri Sequencing and Analysis Consortium"/>
            <person name="Wilson R.K."/>
        </authorList>
    </citation>
    <scope>NUCLEOTIDE SEQUENCE [LARGE SCALE GENOMIC DNA]</scope>
    <source>
        <strain evidence="3">PB2801</strain>
    </source>
</reference>
<dbReference type="OrthoDB" id="5899102at2759"/>
<dbReference type="InterPro" id="IPR012885">
    <property type="entry name" value="F-box_Sdz-33"/>
</dbReference>
<dbReference type="HOGENOM" id="CLU_028840_0_1_1"/>
<dbReference type="Pfam" id="PF07735">
    <property type="entry name" value="FBA_2"/>
    <property type="match status" value="1"/>
</dbReference>
<evidence type="ECO:0000259" key="1">
    <source>
        <dbReference type="Pfam" id="PF07735"/>
    </source>
</evidence>
<accession>G0NTT5</accession>
<organism evidence="3">
    <name type="scientific">Caenorhabditis brenneri</name>
    <name type="common">Nematode worm</name>
    <dbReference type="NCBI Taxonomy" id="135651"/>
    <lineage>
        <taxon>Eukaryota</taxon>
        <taxon>Metazoa</taxon>
        <taxon>Ecdysozoa</taxon>
        <taxon>Nematoda</taxon>
        <taxon>Chromadorea</taxon>
        <taxon>Rhabditida</taxon>
        <taxon>Rhabditina</taxon>
        <taxon>Rhabditomorpha</taxon>
        <taxon>Rhabditoidea</taxon>
        <taxon>Rhabditidae</taxon>
        <taxon>Peloderinae</taxon>
        <taxon>Caenorhabditis</taxon>
    </lineage>
</organism>
<dbReference type="InParanoid" id="G0NTT5"/>
<dbReference type="PANTHER" id="PTHR21503">
    <property type="entry name" value="F-BOX-CONTAINING HYPOTHETICAL PROTEIN C.ELEGANS"/>
    <property type="match status" value="1"/>
</dbReference>
<dbReference type="EMBL" id="GL379945">
    <property type="protein sequence ID" value="EGT37294.1"/>
    <property type="molecule type" value="Genomic_DNA"/>
</dbReference>
<dbReference type="FunCoup" id="G0NTT5">
    <property type="interactions" value="1064"/>
</dbReference>
<name>G0NTT5_CAEBE</name>
<dbReference type="OMA" id="ANCDAND"/>
<dbReference type="AlphaFoldDB" id="G0NTT5"/>
<sequence>MANLPNALGSLQKVRIGDFFVPIENQEDSGFLVTYWDDRLEGINEVAKYVMEIFKKPIHHLFLGTRKSKDDPRWAIDWINRIQGSIASCKFLESAEQDDQQITYLLNNSNVTELFFFFIKTSENFQYTDVRQWSMDVFYVKPSKWVTRDLLLTLDCVWIGLQESKLTNQDMNIFLKHWSNGGFSKLKGARIDIDSSVNYDIALEGIEVTRREVTLTRSFVNFEGVTWTISGGLDIQRGNTIATVVDNIGNTSLLWMVVWANCDANDDLS</sequence>
<keyword evidence="3" id="KW-1185">Reference proteome</keyword>
<dbReference type="eggNOG" id="ENOG502TJPX">
    <property type="taxonomic scope" value="Eukaryota"/>
</dbReference>
<dbReference type="Proteomes" id="UP000008068">
    <property type="component" value="Unassembled WGS sequence"/>
</dbReference>
<evidence type="ECO:0000313" key="3">
    <source>
        <dbReference type="Proteomes" id="UP000008068"/>
    </source>
</evidence>
<evidence type="ECO:0000313" key="2">
    <source>
        <dbReference type="EMBL" id="EGT37294.1"/>
    </source>
</evidence>
<protein>
    <recommendedName>
        <fullName evidence="1">Sdz-33 F-box domain-containing protein</fullName>
    </recommendedName>
</protein>
<dbReference type="PANTHER" id="PTHR21503:SF8">
    <property type="entry name" value="F-BOX ASSOCIATED DOMAIN-CONTAINING PROTEIN-RELATED"/>
    <property type="match status" value="1"/>
</dbReference>
<gene>
    <name evidence="2" type="ORF">CAEBREN_01532</name>
</gene>
<proteinExistence type="predicted"/>